<dbReference type="InterPro" id="IPR000825">
    <property type="entry name" value="SUF_FeS_clus_asmbl_SufBD_core"/>
</dbReference>
<organism evidence="2 3">
    <name type="scientific">Candidatus Akkermansia intestinigallinarum</name>
    <dbReference type="NCBI Taxonomy" id="2838431"/>
    <lineage>
        <taxon>Bacteria</taxon>
        <taxon>Pseudomonadati</taxon>
        <taxon>Verrucomicrobiota</taxon>
        <taxon>Verrucomicrobiia</taxon>
        <taxon>Verrucomicrobiales</taxon>
        <taxon>Akkermansiaceae</taxon>
        <taxon>Akkermansia</taxon>
    </lineage>
</organism>
<evidence type="ECO:0000313" key="2">
    <source>
        <dbReference type="EMBL" id="HIX20375.1"/>
    </source>
</evidence>
<feature type="domain" description="SUF system FeS cluster assembly SufBD core" evidence="1">
    <location>
        <begin position="126"/>
        <end position="353"/>
    </location>
</feature>
<dbReference type="PANTHER" id="PTHR43575:SF1">
    <property type="entry name" value="PROTEIN ABCI7, CHLOROPLASTIC"/>
    <property type="match status" value="1"/>
</dbReference>
<dbReference type="Proteomes" id="UP000823964">
    <property type="component" value="Unassembled WGS sequence"/>
</dbReference>
<gene>
    <name evidence="2" type="ORF">H9862_07225</name>
</gene>
<dbReference type="InterPro" id="IPR055346">
    <property type="entry name" value="Fe-S_cluster_assembly_SufBD"/>
</dbReference>
<comment type="caution">
    <text evidence="2">The sequence shown here is derived from an EMBL/GenBank/DDBJ whole genome shotgun (WGS) entry which is preliminary data.</text>
</comment>
<dbReference type="InterPro" id="IPR037284">
    <property type="entry name" value="SUF_FeS_clus_asmbl_SufBD_sf"/>
</dbReference>
<name>A0A9D2AHH2_9BACT</name>
<dbReference type="PANTHER" id="PTHR43575">
    <property type="entry name" value="PROTEIN ABCI7, CHLOROPLASTIC"/>
    <property type="match status" value="1"/>
</dbReference>
<reference evidence="2" key="1">
    <citation type="journal article" date="2021" name="PeerJ">
        <title>Extensive microbial diversity within the chicken gut microbiome revealed by metagenomics and culture.</title>
        <authorList>
            <person name="Gilroy R."/>
            <person name="Ravi A."/>
            <person name="Getino M."/>
            <person name="Pursley I."/>
            <person name="Horton D.L."/>
            <person name="Alikhan N.F."/>
            <person name="Baker D."/>
            <person name="Gharbi K."/>
            <person name="Hall N."/>
            <person name="Watson M."/>
            <person name="Adriaenssens E.M."/>
            <person name="Foster-Nyarko E."/>
            <person name="Jarju S."/>
            <person name="Secka A."/>
            <person name="Antonio M."/>
            <person name="Oren A."/>
            <person name="Chaudhuri R.R."/>
            <person name="La Ragione R."/>
            <person name="Hildebrand F."/>
            <person name="Pallen M.J."/>
        </authorList>
    </citation>
    <scope>NUCLEOTIDE SEQUENCE</scope>
    <source>
        <strain evidence="2">14975</strain>
    </source>
</reference>
<dbReference type="SUPFAM" id="SSF101960">
    <property type="entry name" value="Stabilizer of iron transporter SufD"/>
    <property type="match status" value="1"/>
</dbReference>
<proteinExistence type="predicted"/>
<dbReference type="EMBL" id="DXFQ01000133">
    <property type="protein sequence ID" value="HIX20375.1"/>
    <property type="molecule type" value="Genomic_DNA"/>
</dbReference>
<dbReference type="AlphaFoldDB" id="A0A9D2AHH2"/>
<protein>
    <submittedName>
        <fullName evidence="2">SufD family Fe-S cluster assembly protein</fullName>
    </submittedName>
</protein>
<accession>A0A9D2AHH2</accession>
<evidence type="ECO:0000313" key="3">
    <source>
        <dbReference type="Proteomes" id="UP000823964"/>
    </source>
</evidence>
<evidence type="ECO:0000259" key="1">
    <source>
        <dbReference type="Pfam" id="PF01458"/>
    </source>
</evidence>
<reference evidence="2" key="2">
    <citation type="submission" date="2021-04" db="EMBL/GenBank/DDBJ databases">
        <authorList>
            <person name="Gilroy R."/>
        </authorList>
    </citation>
    <scope>NUCLEOTIDE SEQUENCE</scope>
    <source>
        <strain evidence="2">14975</strain>
    </source>
</reference>
<dbReference type="Pfam" id="PF01458">
    <property type="entry name" value="SUFBD_core"/>
    <property type="match status" value="1"/>
</dbReference>
<sequence>MDLPDSEATQSLQLALEQAQHEARLRNARTPDRLNENWRFGRPHLYAEALVAALSGRRNEGRCACEAPEGCAAPLDADMKASLMSLRSIGSDKIVALHLERFGEGCCLYIEGEITRPIVIDYETDSLYSPATLILAAEGAKARIIERHSVRGSGTLVALRSIMAQRGADISLELEVSGEAPEGDGPRAMHITNIEAVDANVRQLTRHRGLSWAREESIATVLHGPANIELYSANRLSGEQVLDQHTRQEMLTGHSTTNLLYKNVVDGDATATFAGNIYVAPGAHETDAYQANRNMLLSENATVNSLPGLEILADHVRCSHGSASAPMDEEQLFYLLSRGIPRHEAQLLVAEGFLSDAVDHFRNSEDSESEA</sequence>
<dbReference type="GO" id="GO:0016226">
    <property type="term" value="P:iron-sulfur cluster assembly"/>
    <property type="evidence" value="ECO:0007669"/>
    <property type="project" value="InterPro"/>
</dbReference>